<organism evidence="3 4">
    <name type="scientific">Streptomyces griseicoloratus</name>
    <dbReference type="NCBI Taxonomy" id="2752516"/>
    <lineage>
        <taxon>Bacteria</taxon>
        <taxon>Bacillati</taxon>
        <taxon>Actinomycetota</taxon>
        <taxon>Actinomycetes</taxon>
        <taxon>Kitasatosporales</taxon>
        <taxon>Streptomycetaceae</taxon>
        <taxon>Streptomyces</taxon>
    </lineage>
</organism>
<evidence type="ECO:0000313" key="4">
    <source>
        <dbReference type="Proteomes" id="UP000621210"/>
    </source>
</evidence>
<feature type="compositionally biased region" description="Basic and acidic residues" evidence="1">
    <location>
        <begin position="175"/>
        <end position="187"/>
    </location>
</feature>
<accession>A0A926L3D1</accession>
<dbReference type="EMBL" id="JACVQF010000200">
    <property type="protein sequence ID" value="MBD0421787.1"/>
    <property type="molecule type" value="Genomic_DNA"/>
</dbReference>
<dbReference type="PANTHER" id="PTHR35585:SF1">
    <property type="entry name" value="HHE DOMAIN PROTEIN (AFU_ORTHOLOGUE AFUA_4G00730)"/>
    <property type="match status" value="1"/>
</dbReference>
<gene>
    <name evidence="3" type="ORF">H0H10_21965</name>
</gene>
<comment type="caution">
    <text evidence="3">The sequence shown here is derived from an EMBL/GenBank/DDBJ whole genome shotgun (WGS) entry which is preliminary data.</text>
</comment>
<dbReference type="Proteomes" id="UP000621210">
    <property type="component" value="Unassembled WGS sequence"/>
</dbReference>
<dbReference type="PANTHER" id="PTHR35585">
    <property type="entry name" value="HHE DOMAIN PROTEIN (AFU_ORTHOLOGUE AFUA_4G00730)"/>
    <property type="match status" value="1"/>
</dbReference>
<dbReference type="Gene3D" id="1.20.120.520">
    <property type="entry name" value="nmb1532 protein domain like"/>
    <property type="match status" value="1"/>
</dbReference>
<name>A0A926L3D1_9ACTN</name>
<sequence>MEMKDRGDVRAEVAGEHRSLEQAIARIRTLPADDPGRRVCLKRIAVTLAGHVVAVEQVLHPAVHSHVPEGDRLARQSLTDLVRAEEVMKDLEFTDTESGEFDTLLRRLTTWLRRHSDCEEAFLLPHLSGAAPRPALDELKDDLHTVEADAAALREAVAHGRRPDVIDRVHTALTERYHSASAPDRRPARSPAPDGPEDWPAL</sequence>
<dbReference type="RefSeq" id="WP_188182734.1">
    <property type="nucleotide sequence ID" value="NZ_JACVQF010000200.1"/>
</dbReference>
<proteinExistence type="predicted"/>
<dbReference type="AlphaFoldDB" id="A0A926L3D1"/>
<evidence type="ECO:0000256" key="1">
    <source>
        <dbReference type="SAM" id="MobiDB-lite"/>
    </source>
</evidence>
<feature type="region of interest" description="Disordered" evidence="1">
    <location>
        <begin position="175"/>
        <end position="202"/>
    </location>
</feature>
<evidence type="ECO:0000313" key="3">
    <source>
        <dbReference type="EMBL" id="MBD0421787.1"/>
    </source>
</evidence>
<dbReference type="InterPro" id="IPR012312">
    <property type="entry name" value="Hemerythrin-like"/>
</dbReference>
<feature type="domain" description="Hemerythrin-like" evidence="2">
    <location>
        <begin position="12"/>
        <end position="126"/>
    </location>
</feature>
<keyword evidence="4" id="KW-1185">Reference proteome</keyword>
<protein>
    <submittedName>
        <fullName evidence="3">Hemerythrin domain-containing protein</fullName>
    </submittedName>
</protein>
<reference evidence="3" key="1">
    <citation type="submission" date="2020-09" db="EMBL/GenBank/DDBJ databases">
        <title>Streptomyces grisecoloratus sp. nov., isolated from cotton soil.</title>
        <authorList>
            <person name="Xing L."/>
        </authorList>
    </citation>
    <scope>NUCLEOTIDE SEQUENCE</scope>
    <source>
        <strain evidence="3">TRM S81-3</strain>
    </source>
</reference>
<dbReference type="Pfam" id="PF01814">
    <property type="entry name" value="Hemerythrin"/>
    <property type="match status" value="1"/>
</dbReference>
<evidence type="ECO:0000259" key="2">
    <source>
        <dbReference type="Pfam" id="PF01814"/>
    </source>
</evidence>
<reference evidence="3" key="2">
    <citation type="submission" date="2020-09" db="EMBL/GenBank/DDBJ databases">
        <authorList>
            <person name="Luo X."/>
        </authorList>
    </citation>
    <scope>NUCLEOTIDE SEQUENCE</scope>
    <source>
        <strain evidence="3">TRM S81-3</strain>
    </source>
</reference>